<dbReference type="EMBL" id="BARS01010067">
    <property type="protein sequence ID" value="GAF89365.1"/>
    <property type="molecule type" value="Genomic_DNA"/>
</dbReference>
<feature type="non-terminal residue" evidence="1">
    <location>
        <position position="87"/>
    </location>
</feature>
<organism evidence="1">
    <name type="scientific">marine sediment metagenome</name>
    <dbReference type="NCBI Taxonomy" id="412755"/>
    <lineage>
        <taxon>unclassified sequences</taxon>
        <taxon>metagenomes</taxon>
        <taxon>ecological metagenomes</taxon>
    </lineage>
</organism>
<name>X0ULK2_9ZZZZ</name>
<protein>
    <submittedName>
        <fullName evidence="1">Uncharacterized protein</fullName>
    </submittedName>
</protein>
<proteinExistence type="predicted"/>
<evidence type="ECO:0000313" key="1">
    <source>
        <dbReference type="EMBL" id="GAF89365.1"/>
    </source>
</evidence>
<accession>X0ULK2</accession>
<sequence>MGRMARIRFGNRMDYISRVALGLAPGHSMMNALGERESMGTTAAGEDIWRGNELSPAPTSHVKIPTPDPAGEQMAVVSESVNDTSAG</sequence>
<reference evidence="1" key="1">
    <citation type="journal article" date="2014" name="Front. Microbiol.">
        <title>High frequency of phylogenetically diverse reductive dehalogenase-homologous genes in deep subseafloor sedimentary metagenomes.</title>
        <authorList>
            <person name="Kawai M."/>
            <person name="Futagami T."/>
            <person name="Toyoda A."/>
            <person name="Takaki Y."/>
            <person name="Nishi S."/>
            <person name="Hori S."/>
            <person name="Arai W."/>
            <person name="Tsubouchi T."/>
            <person name="Morono Y."/>
            <person name="Uchiyama I."/>
            <person name="Ito T."/>
            <person name="Fujiyama A."/>
            <person name="Inagaki F."/>
            <person name="Takami H."/>
        </authorList>
    </citation>
    <scope>NUCLEOTIDE SEQUENCE</scope>
    <source>
        <strain evidence="1">Expedition CK06-06</strain>
    </source>
</reference>
<dbReference type="AlphaFoldDB" id="X0ULK2"/>
<comment type="caution">
    <text evidence="1">The sequence shown here is derived from an EMBL/GenBank/DDBJ whole genome shotgun (WGS) entry which is preliminary data.</text>
</comment>
<gene>
    <name evidence="1" type="ORF">S01H1_18773</name>
</gene>